<dbReference type="OrthoDB" id="7362526at2"/>
<accession>A0A7X1ZB52</accession>
<feature type="transmembrane region" description="Helical" evidence="1">
    <location>
        <begin position="107"/>
        <end position="130"/>
    </location>
</feature>
<keyword evidence="1" id="KW-0812">Transmembrane</keyword>
<evidence type="ECO:0000256" key="1">
    <source>
        <dbReference type="SAM" id="Phobius"/>
    </source>
</evidence>
<comment type="caution">
    <text evidence="2">The sequence shown here is derived from an EMBL/GenBank/DDBJ whole genome shotgun (WGS) entry which is preliminary data.</text>
</comment>
<sequence>MKVPTGRDDPTDLKDETLVAYADGELGEREAAAVEARLCADPEAARRLRLLVEAGELARRAFEPVLSETVPEHLVEALRRPAQRDRDGGGVIDLASDRRRRRAYPRVTWKPMAAAAGLALCVAATVGVVVQDRDDRRMAQPGPEIREMLSEQPSYAGVPTGDGTAMVLQSFRTADHRLCREFEVIGTGSVRHGLACTPRHQTDWRLVTWHEDAADAGASAYRPASGEAADPITLSIENLRAGPFLDPEEERRALGDLVDGT</sequence>
<dbReference type="EMBL" id="WIVE01000003">
    <property type="protein sequence ID" value="MQX35306.1"/>
    <property type="molecule type" value="Genomic_DNA"/>
</dbReference>
<evidence type="ECO:0008006" key="4">
    <source>
        <dbReference type="Google" id="ProtNLM"/>
    </source>
</evidence>
<dbReference type="RefSeq" id="WP_153340668.1">
    <property type="nucleotide sequence ID" value="NZ_WIVE01000003.1"/>
</dbReference>
<dbReference type="Proteomes" id="UP000434582">
    <property type="component" value="Unassembled WGS sequence"/>
</dbReference>
<evidence type="ECO:0000313" key="2">
    <source>
        <dbReference type="EMBL" id="MQX35306.1"/>
    </source>
</evidence>
<name>A0A7X1ZB52_9PROT</name>
<dbReference type="InterPro" id="IPR041916">
    <property type="entry name" value="Anti_sigma_zinc_sf"/>
</dbReference>
<proteinExistence type="predicted"/>
<gene>
    <name evidence="2" type="ORF">GHC57_02115</name>
</gene>
<dbReference type="Gene3D" id="1.10.10.1320">
    <property type="entry name" value="Anti-sigma factor, zinc-finger domain"/>
    <property type="match status" value="1"/>
</dbReference>
<reference evidence="2 3" key="1">
    <citation type="submission" date="2019-10" db="EMBL/GenBank/DDBJ databases">
        <title>Draft whole-genome sequence of the purple nonsulfur photosynthetic bacterium Roseospira navarrensis DSM 15114.</title>
        <authorList>
            <person name="Kyndt J.A."/>
            <person name="Meyer T.E."/>
        </authorList>
    </citation>
    <scope>NUCLEOTIDE SEQUENCE [LARGE SCALE GENOMIC DNA]</scope>
    <source>
        <strain evidence="2 3">DSM 15114</strain>
    </source>
</reference>
<keyword evidence="1" id="KW-1133">Transmembrane helix</keyword>
<keyword evidence="3" id="KW-1185">Reference proteome</keyword>
<keyword evidence="1" id="KW-0472">Membrane</keyword>
<evidence type="ECO:0000313" key="3">
    <source>
        <dbReference type="Proteomes" id="UP000434582"/>
    </source>
</evidence>
<protein>
    <recommendedName>
        <fullName evidence="4">Zinc-finger domain-containing protein</fullName>
    </recommendedName>
</protein>
<dbReference type="AlphaFoldDB" id="A0A7X1ZB52"/>
<organism evidence="2 3">
    <name type="scientific">Roseospira navarrensis</name>
    <dbReference type="NCBI Taxonomy" id="140058"/>
    <lineage>
        <taxon>Bacteria</taxon>
        <taxon>Pseudomonadati</taxon>
        <taxon>Pseudomonadota</taxon>
        <taxon>Alphaproteobacteria</taxon>
        <taxon>Rhodospirillales</taxon>
        <taxon>Rhodospirillaceae</taxon>
        <taxon>Roseospira</taxon>
    </lineage>
</organism>